<gene>
    <name evidence="2" type="ORF">DPMN_015103</name>
</gene>
<dbReference type="AlphaFoldDB" id="A0A9D4ND03"/>
<reference evidence="2" key="2">
    <citation type="submission" date="2020-11" db="EMBL/GenBank/DDBJ databases">
        <authorList>
            <person name="McCartney M.A."/>
            <person name="Auch B."/>
            <person name="Kono T."/>
            <person name="Mallez S."/>
            <person name="Becker A."/>
            <person name="Gohl D.M."/>
            <person name="Silverstein K.A.T."/>
            <person name="Koren S."/>
            <person name="Bechman K.B."/>
            <person name="Herman A."/>
            <person name="Abrahante J.E."/>
            <person name="Garbe J."/>
        </authorList>
    </citation>
    <scope>NUCLEOTIDE SEQUENCE</scope>
    <source>
        <strain evidence="2">Duluth1</strain>
        <tissue evidence="2">Whole animal</tissue>
    </source>
</reference>
<keyword evidence="1" id="KW-0472">Membrane</keyword>
<keyword evidence="1" id="KW-1133">Transmembrane helix</keyword>
<comment type="caution">
    <text evidence="2">The sequence shown here is derived from an EMBL/GenBank/DDBJ whole genome shotgun (WGS) entry which is preliminary data.</text>
</comment>
<dbReference type="EMBL" id="JAIWYP010000001">
    <property type="protein sequence ID" value="KAH3891012.1"/>
    <property type="molecule type" value="Genomic_DNA"/>
</dbReference>
<proteinExistence type="predicted"/>
<organism evidence="2 3">
    <name type="scientific">Dreissena polymorpha</name>
    <name type="common">Zebra mussel</name>
    <name type="synonym">Mytilus polymorpha</name>
    <dbReference type="NCBI Taxonomy" id="45954"/>
    <lineage>
        <taxon>Eukaryota</taxon>
        <taxon>Metazoa</taxon>
        <taxon>Spiralia</taxon>
        <taxon>Lophotrochozoa</taxon>
        <taxon>Mollusca</taxon>
        <taxon>Bivalvia</taxon>
        <taxon>Autobranchia</taxon>
        <taxon>Heteroconchia</taxon>
        <taxon>Euheterodonta</taxon>
        <taxon>Imparidentia</taxon>
        <taxon>Neoheterodontei</taxon>
        <taxon>Myida</taxon>
        <taxon>Dreissenoidea</taxon>
        <taxon>Dreissenidae</taxon>
        <taxon>Dreissena</taxon>
    </lineage>
</organism>
<feature type="transmembrane region" description="Helical" evidence="1">
    <location>
        <begin position="12"/>
        <end position="30"/>
    </location>
</feature>
<evidence type="ECO:0000256" key="1">
    <source>
        <dbReference type="SAM" id="Phobius"/>
    </source>
</evidence>
<protein>
    <submittedName>
        <fullName evidence="2">Uncharacterized protein</fullName>
    </submittedName>
</protein>
<name>A0A9D4ND03_DREPO</name>
<evidence type="ECO:0000313" key="2">
    <source>
        <dbReference type="EMBL" id="KAH3891012.1"/>
    </source>
</evidence>
<reference evidence="2" key="1">
    <citation type="journal article" date="2019" name="bioRxiv">
        <title>The Genome of the Zebra Mussel, Dreissena polymorpha: A Resource for Invasive Species Research.</title>
        <authorList>
            <person name="McCartney M.A."/>
            <person name="Auch B."/>
            <person name="Kono T."/>
            <person name="Mallez S."/>
            <person name="Zhang Y."/>
            <person name="Obille A."/>
            <person name="Becker A."/>
            <person name="Abrahante J.E."/>
            <person name="Garbe J."/>
            <person name="Badalamenti J.P."/>
            <person name="Herman A."/>
            <person name="Mangelson H."/>
            <person name="Liachko I."/>
            <person name="Sullivan S."/>
            <person name="Sone E.D."/>
            <person name="Koren S."/>
            <person name="Silverstein K.A.T."/>
            <person name="Beckman K.B."/>
            <person name="Gohl D.M."/>
        </authorList>
    </citation>
    <scope>NUCLEOTIDE SEQUENCE</scope>
    <source>
        <strain evidence="2">Duluth1</strain>
        <tissue evidence="2">Whole animal</tissue>
    </source>
</reference>
<keyword evidence="3" id="KW-1185">Reference proteome</keyword>
<dbReference type="Proteomes" id="UP000828390">
    <property type="component" value="Unassembled WGS sequence"/>
</dbReference>
<keyword evidence="1" id="KW-0812">Transmembrane</keyword>
<sequence length="105" mass="12238">MSPRRLETDNTFFFFFFFFLSTQIDALLLYRWCCCSHFACLIALMMVLASLKVSDLSFCSFEVPSWQECLRLPCFVCYREKGPIAARLCGLCIEETRQLPNHSVL</sequence>
<accession>A0A9D4ND03</accession>
<evidence type="ECO:0000313" key="3">
    <source>
        <dbReference type="Proteomes" id="UP000828390"/>
    </source>
</evidence>